<reference evidence="1 2" key="1">
    <citation type="submission" date="2022-01" db="EMBL/GenBank/DDBJ databases">
        <title>Novel bile acid biosynthetic pathways are enriched in the microbiome of centenarians.</title>
        <authorList>
            <person name="Sato Y."/>
            <person name="Atarashi K."/>
            <person name="Plichta R.D."/>
            <person name="Arai Y."/>
            <person name="Sasajima S."/>
            <person name="Kearney M.S."/>
            <person name="Suda W."/>
            <person name="Takeshita K."/>
            <person name="Sasaki T."/>
            <person name="Okamoto S."/>
            <person name="Skelly N.A."/>
            <person name="Okamura Y."/>
            <person name="Vlamakis H."/>
            <person name="Li Y."/>
            <person name="Tanoue T."/>
            <person name="Takei H."/>
            <person name="Nittono H."/>
            <person name="Narushima S."/>
            <person name="Irie J."/>
            <person name="Itoh H."/>
            <person name="Moriya K."/>
            <person name="Sugiura Y."/>
            <person name="Suematsu M."/>
            <person name="Moritoki N."/>
            <person name="Shibata S."/>
            <person name="Littman R.D."/>
            <person name="Fischbach A.M."/>
            <person name="Uwamino Y."/>
            <person name="Inoue T."/>
            <person name="Honda A."/>
            <person name="Hattori M."/>
            <person name="Murai T."/>
            <person name="Xavier J.R."/>
            <person name="Hirose N."/>
            <person name="Honda K."/>
        </authorList>
    </citation>
    <scope>NUCLEOTIDE SEQUENCE [LARGE SCALE GENOMIC DNA]</scope>
    <source>
        <strain evidence="1 2">CE91-St30</strain>
    </source>
</reference>
<evidence type="ECO:0000313" key="2">
    <source>
        <dbReference type="Proteomes" id="UP001320544"/>
    </source>
</evidence>
<keyword evidence="2" id="KW-1185">Reference proteome</keyword>
<proteinExistence type="predicted"/>
<dbReference type="Gene3D" id="3.40.960.10">
    <property type="entry name" value="VSR Endonuclease"/>
    <property type="match status" value="1"/>
</dbReference>
<name>A0ABN6MLY1_9ACTN</name>
<protein>
    <recommendedName>
        <fullName evidence="3">DUF559 domain-containing protein</fullName>
    </recommendedName>
</protein>
<dbReference type="Proteomes" id="UP001320544">
    <property type="component" value="Chromosome"/>
</dbReference>
<evidence type="ECO:0008006" key="3">
    <source>
        <dbReference type="Google" id="ProtNLM"/>
    </source>
</evidence>
<accession>A0ABN6MLY1</accession>
<evidence type="ECO:0000313" key="1">
    <source>
        <dbReference type="EMBL" id="BDE97666.1"/>
    </source>
</evidence>
<sequence>MQREGFSDEKVYHAITMMVLSHISALEYWLSVRIGSRSFVKVPQAPALISKPPSAEPTEGLGPWWLARPLHVLVARDSLRRRGALVCHVWKGALPKGSVLDTQNGFCVCSPEVCFLQMASILSLVELIQLGFELCGTYDLSSDDVRECPSLTSVSKLTACIEKIPNVNGRKKALRALRYIAENSASPMETSLVMLQCLPYRFGGYGMEMPLLNFRIDVTGQARRFTSRSYFKADLYWPAFKLIAEYDSDKYHKEARRKASDSERRNALEAMGYTVVSITLDLVDNRASMARVANVLAKHTGRRLTYVEPEFTVACIKLRSVLFSGERYGLNAERAHQRQ</sequence>
<dbReference type="RefSeq" id="WP_244387049.1">
    <property type="nucleotide sequence ID" value="NZ_AP025564.1"/>
</dbReference>
<dbReference type="EMBL" id="AP025564">
    <property type="protein sequence ID" value="BDE97666.1"/>
    <property type="molecule type" value="Genomic_DNA"/>
</dbReference>
<gene>
    <name evidence="1" type="ORF">CE91St30_29990</name>
</gene>
<organism evidence="1 2">
    <name type="scientific">Raoultibacter timonensis</name>
    <dbReference type="NCBI Taxonomy" id="1907662"/>
    <lineage>
        <taxon>Bacteria</taxon>
        <taxon>Bacillati</taxon>
        <taxon>Actinomycetota</taxon>
        <taxon>Coriobacteriia</taxon>
        <taxon>Eggerthellales</taxon>
        <taxon>Eggerthellaceae</taxon>
        <taxon>Raoultibacter</taxon>
    </lineage>
</organism>